<accession>A0AA39TGT0</accession>
<dbReference type="Proteomes" id="UP001175228">
    <property type="component" value="Unassembled WGS sequence"/>
</dbReference>
<dbReference type="EMBL" id="JAUEPU010000042">
    <property type="protein sequence ID" value="KAK0488066.1"/>
    <property type="molecule type" value="Genomic_DNA"/>
</dbReference>
<evidence type="ECO:0000256" key="1">
    <source>
        <dbReference type="SAM" id="Phobius"/>
    </source>
</evidence>
<evidence type="ECO:0000313" key="3">
    <source>
        <dbReference type="Proteomes" id="UP001175228"/>
    </source>
</evidence>
<feature type="transmembrane region" description="Helical" evidence="1">
    <location>
        <begin position="49"/>
        <end position="70"/>
    </location>
</feature>
<keyword evidence="1" id="KW-1133">Transmembrane helix</keyword>
<evidence type="ECO:0000313" key="2">
    <source>
        <dbReference type="EMBL" id="KAK0488066.1"/>
    </source>
</evidence>
<keyword evidence="1" id="KW-0812">Transmembrane</keyword>
<dbReference type="AlphaFoldDB" id="A0AA39TGT0"/>
<proteinExistence type="predicted"/>
<feature type="transmembrane region" description="Helical" evidence="1">
    <location>
        <begin position="18"/>
        <end position="37"/>
    </location>
</feature>
<protein>
    <submittedName>
        <fullName evidence="2">Uncharacterized protein</fullName>
    </submittedName>
</protein>
<keyword evidence="3" id="KW-1185">Reference proteome</keyword>
<reference evidence="2" key="1">
    <citation type="submission" date="2023-06" db="EMBL/GenBank/DDBJ databases">
        <authorList>
            <consortium name="Lawrence Berkeley National Laboratory"/>
            <person name="Ahrendt S."/>
            <person name="Sahu N."/>
            <person name="Indic B."/>
            <person name="Wong-Bajracharya J."/>
            <person name="Merenyi Z."/>
            <person name="Ke H.-M."/>
            <person name="Monk M."/>
            <person name="Kocsube S."/>
            <person name="Drula E."/>
            <person name="Lipzen A."/>
            <person name="Balint B."/>
            <person name="Henrissat B."/>
            <person name="Andreopoulos B."/>
            <person name="Martin F.M."/>
            <person name="Harder C.B."/>
            <person name="Rigling D."/>
            <person name="Ford K.L."/>
            <person name="Foster G.D."/>
            <person name="Pangilinan J."/>
            <person name="Papanicolaou A."/>
            <person name="Barry K."/>
            <person name="LaButti K."/>
            <person name="Viragh M."/>
            <person name="Koriabine M."/>
            <person name="Yan M."/>
            <person name="Riley R."/>
            <person name="Champramary S."/>
            <person name="Plett K.L."/>
            <person name="Tsai I.J."/>
            <person name="Slot J."/>
            <person name="Sipos G."/>
            <person name="Plett J."/>
            <person name="Nagy L.G."/>
            <person name="Grigoriev I.V."/>
        </authorList>
    </citation>
    <scope>NUCLEOTIDE SEQUENCE</scope>
    <source>
        <strain evidence="2">HWK02</strain>
    </source>
</reference>
<comment type="caution">
    <text evidence="2">The sequence shown here is derived from an EMBL/GenBank/DDBJ whole genome shotgun (WGS) entry which is preliminary data.</text>
</comment>
<sequence length="74" mass="8404">MTGGWISSCRLMSSYPIYYYYFPFSEACFSFLALVHFGTQTSVVSALSMTWSLSSGVFTYITGRLCYNLLQHGR</sequence>
<organism evidence="2 3">
    <name type="scientific">Armillaria luteobubalina</name>
    <dbReference type="NCBI Taxonomy" id="153913"/>
    <lineage>
        <taxon>Eukaryota</taxon>
        <taxon>Fungi</taxon>
        <taxon>Dikarya</taxon>
        <taxon>Basidiomycota</taxon>
        <taxon>Agaricomycotina</taxon>
        <taxon>Agaricomycetes</taxon>
        <taxon>Agaricomycetidae</taxon>
        <taxon>Agaricales</taxon>
        <taxon>Marasmiineae</taxon>
        <taxon>Physalacriaceae</taxon>
        <taxon>Armillaria</taxon>
    </lineage>
</organism>
<gene>
    <name evidence="2" type="ORF">EDD18DRAFT_1191992</name>
</gene>
<name>A0AA39TGT0_9AGAR</name>
<keyword evidence="1" id="KW-0472">Membrane</keyword>